<evidence type="ECO:0000256" key="6">
    <source>
        <dbReference type="ARBA" id="ARBA00022989"/>
    </source>
</evidence>
<evidence type="ECO:0000256" key="5">
    <source>
        <dbReference type="ARBA" id="ARBA00022725"/>
    </source>
</evidence>
<sequence>MQTPKNAINWARRIKKRVGNLSSSEYCSAEGQAMAATVDEVARKRFEWLVDFFEKSIWVINCGYRGKTIRAHNYIFPIIFFISTCFNLDYVRLTYNSTNRVQAIYTIIFIAVHMQSLGKGLMLVINYHDFKNLFSELRKFYTEGENGLVKEIRMRNNAAHIPGITIGVFVYCSMLWGAEIFLQFFIRRMGGVVFPMQYHIPFISETNPWFNIINYTVQDFIFIVTFIAISVSDGLIIMIAFHFRSELISVAELISILDDVEQYKKYKDILLTIHRMHWNLVHLFNFLSDVYFYMSFAQVTSTFVGATFLLYAVMDNGLDVANGVVIAVVALQILILCLFGEIIFVRTEALSNLLYQTKWYEFTPRDKLYFLFILQNIQKPWGLKAVGVIDVSLYTFIEVSDIS</sequence>
<evidence type="ECO:0000313" key="11">
    <source>
        <dbReference type="EMBL" id="MBC1172646.1"/>
    </source>
</evidence>
<keyword evidence="5 10" id="KW-0552">Olfaction</keyword>
<keyword evidence="6 10" id="KW-1133">Transmembrane helix</keyword>
<feature type="transmembrane region" description="Helical" evidence="10">
    <location>
        <begin position="290"/>
        <end position="314"/>
    </location>
</feature>
<dbReference type="PANTHER" id="PTHR21137">
    <property type="entry name" value="ODORANT RECEPTOR"/>
    <property type="match status" value="1"/>
</dbReference>
<evidence type="ECO:0000256" key="9">
    <source>
        <dbReference type="ARBA" id="ARBA00023224"/>
    </source>
</evidence>
<dbReference type="GO" id="GO:0007165">
    <property type="term" value="P:signal transduction"/>
    <property type="evidence" value="ECO:0007669"/>
    <property type="project" value="UniProtKB-KW"/>
</dbReference>
<accession>A0A7G3AN34</accession>
<feature type="transmembrane region" description="Helical" evidence="10">
    <location>
        <begin position="320"/>
        <end position="345"/>
    </location>
</feature>
<comment type="similarity">
    <text evidence="10">Belongs to the insect chemoreceptor superfamily. Heteromeric odorant receptor channel (TC 1.A.69) family.</text>
</comment>
<keyword evidence="4 10" id="KW-0812">Transmembrane</keyword>
<keyword evidence="8 10" id="KW-0675">Receptor</keyword>
<evidence type="ECO:0000256" key="2">
    <source>
        <dbReference type="ARBA" id="ARBA00022475"/>
    </source>
</evidence>
<evidence type="ECO:0000256" key="10">
    <source>
        <dbReference type="RuleBase" id="RU351113"/>
    </source>
</evidence>
<feature type="transmembrane region" description="Helical" evidence="10">
    <location>
        <begin position="74"/>
        <end position="91"/>
    </location>
</feature>
<organism evidence="11">
    <name type="scientific">Lutzomyia longipalpis</name>
    <name type="common">Sand fly</name>
    <dbReference type="NCBI Taxonomy" id="7200"/>
    <lineage>
        <taxon>Eukaryota</taxon>
        <taxon>Metazoa</taxon>
        <taxon>Ecdysozoa</taxon>
        <taxon>Arthropoda</taxon>
        <taxon>Hexapoda</taxon>
        <taxon>Insecta</taxon>
        <taxon>Pterygota</taxon>
        <taxon>Neoptera</taxon>
        <taxon>Endopterygota</taxon>
        <taxon>Diptera</taxon>
        <taxon>Nematocera</taxon>
        <taxon>Psychodoidea</taxon>
        <taxon>Psychodidae</taxon>
        <taxon>Lutzomyia</taxon>
        <taxon>Lutzomyia</taxon>
    </lineage>
</organism>
<keyword evidence="9 10" id="KW-0807">Transducer</keyword>
<keyword evidence="3 10" id="KW-0716">Sensory transduction</keyword>
<keyword evidence="7 10" id="KW-0472">Membrane</keyword>
<dbReference type="AlphaFoldDB" id="A0A7G3AN34"/>
<dbReference type="PANTHER" id="PTHR21137:SF35">
    <property type="entry name" value="ODORANT RECEPTOR 19A-RELATED"/>
    <property type="match status" value="1"/>
</dbReference>
<evidence type="ECO:0000256" key="3">
    <source>
        <dbReference type="ARBA" id="ARBA00022606"/>
    </source>
</evidence>
<evidence type="ECO:0000256" key="7">
    <source>
        <dbReference type="ARBA" id="ARBA00023136"/>
    </source>
</evidence>
<dbReference type="VEuPathDB" id="VectorBase:LLONM1_001190"/>
<dbReference type="Pfam" id="PF02949">
    <property type="entry name" value="7tm_6"/>
    <property type="match status" value="1"/>
</dbReference>
<reference evidence="11" key="1">
    <citation type="journal article" date="2020" name="BMC">
        <title>Leishmania infection induces a limited differential gene expression in the sand fly midgut.</title>
        <authorList>
            <person name="Coutinho-Abreu I.V."/>
            <person name="Serafim T.D."/>
            <person name="Meneses C."/>
            <person name="Kamhawi S."/>
            <person name="Oliveira F."/>
            <person name="Valenzuela J.G."/>
        </authorList>
    </citation>
    <scope>NUCLEOTIDE SEQUENCE</scope>
    <source>
        <strain evidence="11">Jacobina</strain>
        <tissue evidence="11">Midgut</tissue>
    </source>
</reference>
<dbReference type="GO" id="GO:0004984">
    <property type="term" value="F:olfactory receptor activity"/>
    <property type="evidence" value="ECO:0007669"/>
    <property type="project" value="InterPro"/>
</dbReference>
<comment type="caution">
    <text evidence="10">Lacks conserved residue(s) required for the propagation of feature annotation.</text>
</comment>
<dbReference type="InterPro" id="IPR004117">
    <property type="entry name" value="7tm6_olfct_rcpt"/>
</dbReference>
<dbReference type="GO" id="GO:0005886">
    <property type="term" value="C:plasma membrane"/>
    <property type="evidence" value="ECO:0007669"/>
    <property type="project" value="UniProtKB-SubCell"/>
</dbReference>
<feature type="transmembrane region" description="Helical" evidence="10">
    <location>
        <begin position="220"/>
        <end position="241"/>
    </location>
</feature>
<evidence type="ECO:0000256" key="1">
    <source>
        <dbReference type="ARBA" id="ARBA00004651"/>
    </source>
</evidence>
<evidence type="ECO:0000256" key="4">
    <source>
        <dbReference type="ARBA" id="ARBA00022692"/>
    </source>
</evidence>
<feature type="transmembrane region" description="Helical" evidence="10">
    <location>
        <begin position="163"/>
        <end position="186"/>
    </location>
</feature>
<name>A0A7G3AN34_LUTLO</name>
<dbReference type="GO" id="GO:0005549">
    <property type="term" value="F:odorant binding"/>
    <property type="evidence" value="ECO:0007669"/>
    <property type="project" value="InterPro"/>
</dbReference>
<protein>
    <recommendedName>
        <fullName evidence="10">Odorant receptor</fullName>
    </recommendedName>
</protein>
<comment type="subcellular location">
    <subcellularLocation>
        <location evidence="1 10">Cell membrane</location>
        <topology evidence="1 10">Multi-pass membrane protein</topology>
    </subcellularLocation>
</comment>
<proteinExistence type="inferred from homology"/>
<feature type="transmembrane region" description="Helical" evidence="10">
    <location>
        <begin position="103"/>
        <end position="125"/>
    </location>
</feature>
<evidence type="ECO:0000256" key="8">
    <source>
        <dbReference type="ARBA" id="ARBA00023170"/>
    </source>
</evidence>
<keyword evidence="2" id="KW-1003">Cell membrane</keyword>
<dbReference type="EMBL" id="GITU01003943">
    <property type="protein sequence ID" value="MBC1172646.1"/>
    <property type="molecule type" value="Transcribed_RNA"/>
</dbReference>